<evidence type="ECO:0000313" key="3">
    <source>
        <dbReference type="EMBL" id="SHH29488.1"/>
    </source>
</evidence>
<dbReference type="SUPFAM" id="SSF53474">
    <property type="entry name" value="alpha/beta-Hydrolases"/>
    <property type="match status" value="1"/>
</dbReference>
<feature type="signal peptide" evidence="1">
    <location>
        <begin position="1"/>
        <end position="17"/>
    </location>
</feature>
<dbReference type="PANTHER" id="PTHR43798:SF33">
    <property type="entry name" value="HYDROLASE, PUTATIVE (AFU_ORTHOLOGUE AFUA_2G14860)-RELATED"/>
    <property type="match status" value="1"/>
</dbReference>
<evidence type="ECO:0000313" key="4">
    <source>
        <dbReference type="Proteomes" id="UP000184268"/>
    </source>
</evidence>
<reference evidence="3 4" key="1">
    <citation type="submission" date="2016-11" db="EMBL/GenBank/DDBJ databases">
        <authorList>
            <person name="Jaros S."/>
            <person name="Januszkiewicz K."/>
            <person name="Wedrychowicz H."/>
        </authorList>
    </citation>
    <scope>NUCLEOTIDE SEQUENCE [LARGE SCALE GENOMIC DNA]</scope>
    <source>
        <strain evidence="3 4">DSM 16917</strain>
    </source>
</reference>
<feature type="domain" description="AB hydrolase-1" evidence="2">
    <location>
        <begin position="62"/>
        <end position="203"/>
    </location>
</feature>
<dbReference type="InterPro" id="IPR000073">
    <property type="entry name" value="AB_hydrolase_1"/>
</dbReference>
<dbReference type="AlphaFoldDB" id="A0A1M5RTV6"/>
<dbReference type="PRINTS" id="PR00111">
    <property type="entry name" value="ABHYDROLASE"/>
</dbReference>
<keyword evidence="4" id="KW-1185">Reference proteome</keyword>
<organism evidence="3 4">
    <name type="scientific">Ferrimonas marina</name>
    <dbReference type="NCBI Taxonomy" id="299255"/>
    <lineage>
        <taxon>Bacteria</taxon>
        <taxon>Pseudomonadati</taxon>
        <taxon>Pseudomonadota</taxon>
        <taxon>Gammaproteobacteria</taxon>
        <taxon>Alteromonadales</taxon>
        <taxon>Ferrimonadaceae</taxon>
        <taxon>Ferrimonas</taxon>
    </lineage>
</organism>
<feature type="chain" id="PRO_5009913553" evidence="1">
    <location>
        <begin position="18"/>
        <end position="333"/>
    </location>
</feature>
<dbReference type="GO" id="GO:0046464">
    <property type="term" value="P:acylglycerol catabolic process"/>
    <property type="evidence" value="ECO:0007669"/>
    <property type="project" value="TreeGrafter"/>
</dbReference>
<dbReference type="PANTHER" id="PTHR43798">
    <property type="entry name" value="MONOACYLGLYCEROL LIPASE"/>
    <property type="match status" value="1"/>
</dbReference>
<dbReference type="STRING" id="299255.SAMN02745129_1743"/>
<evidence type="ECO:0000259" key="2">
    <source>
        <dbReference type="Pfam" id="PF00561"/>
    </source>
</evidence>
<dbReference type="GO" id="GO:0016020">
    <property type="term" value="C:membrane"/>
    <property type="evidence" value="ECO:0007669"/>
    <property type="project" value="TreeGrafter"/>
</dbReference>
<proteinExistence type="predicted"/>
<dbReference type="GO" id="GO:0047372">
    <property type="term" value="F:monoacylglycerol lipase activity"/>
    <property type="evidence" value="ECO:0007669"/>
    <property type="project" value="TreeGrafter"/>
</dbReference>
<keyword evidence="1" id="KW-0732">Signal</keyword>
<dbReference type="InterPro" id="IPR029058">
    <property type="entry name" value="AB_hydrolase_fold"/>
</dbReference>
<dbReference type="EMBL" id="FQXG01000002">
    <property type="protein sequence ID" value="SHH29488.1"/>
    <property type="molecule type" value="Genomic_DNA"/>
</dbReference>
<protein>
    <submittedName>
        <fullName evidence="3">Pimeloyl-ACP methyl ester carboxylesterase</fullName>
    </submittedName>
</protein>
<evidence type="ECO:0000256" key="1">
    <source>
        <dbReference type="SAM" id="SignalP"/>
    </source>
</evidence>
<name>A0A1M5RTV6_9GAMM</name>
<sequence length="333" mass="36974">MAVATLFCTLVTGSALAGSEVKYDAELTGLTYQLPVSHYQLESQGQTLSMAYSFIEPSEGMPVVTLLHGKNFNGDYWAPTARFLEKRGYGVLVPDQIGFGKSSKPLGYQFSFSVLAGNTRALMKVLGIESSIVFGHSMGGMLATRFALQYPQVVDELVLINPIGLEPYHLLSEYKDVDFHFANEMRKTAAGIQKYQQTFYYDGQWSEAYAKLTEFAVGQINGPDWERVARVNAQTTDIIFTQPVFAEFPALSVPTSLVIGTRDRTAPGRGWKREGVDIEMGRYDQLGKLTAARIPNAKLYEMEGLGHMPQVEDFDQYSEIISQILANLQSRKG</sequence>
<dbReference type="Gene3D" id="3.40.50.1820">
    <property type="entry name" value="alpha/beta hydrolase"/>
    <property type="match status" value="1"/>
</dbReference>
<dbReference type="InterPro" id="IPR050266">
    <property type="entry name" value="AB_hydrolase_sf"/>
</dbReference>
<gene>
    <name evidence="3" type="ORF">SAMN02745129_1743</name>
</gene>
<dbReference type="Proteomes" id="UP000184268">
    <property type="component" value="Unassembled WGS sequence"/>
</dbReference>
<accession>A0A1M5RTV6</accession>
<dbReference type="Pfam" id="PF00561">
    <property type="entry name" value="Abhydrolase_1"/>
    <property type="match status" value="1"/>
</dbReference>